<dbReference type="AlphaFoldDB" id="A0A6P7N3J5"/>
<dbReference type="Pfam" id="PF00057">
    <property type="entry name" value="Ldl_recept_a"/>
    <property type="match status" value="7"/>
</dbReference>
<gene>
    <name evidence="24" type="primary">ldlrb</name>
</gene>
<proteinExistence type="inferred from homology"/>
<evidence type="ECO:0000256" key="7">
    <source>
        <dbReference type="ARBA" id="ARBA00022583"/>
    </source>
</evidence>
<dbReference type="GO" id="GO:0016324">
    <property type="term" value="C:apical plasma membrane"/>
    <property type="evidence" value="ECO:0007669"/>
    <property type="project" value="TreeGrafter"/>
</dbReference>
<keyword evidence="15" id="KW-0325">Glycoprotein</keyword>
<evidence type="ECO:0000256" key="18">
    <source>
        <dbReference type="PROSITE-ProRule" id="PRU00461"/>
    </source>
</evidence>
<keyword evidence="6 16" id="KW-0245">EGF-like domain</keyword>
<feature type="disulfide bond" evidence="17">
    <location>
        <begin position="258"/>
        <end position="273"/>
    </location>
</feature>
<dbReference type="FunFam" id="4.10.400.10:FF:000024">
    <property type="entry name" value="Low-density lipoprotein RecePtor related"/>
    <property type="match status" value="1"/>
</dbReference>
<dbReference type="FunFam" id="4.10.400.10:FF:000005">
    <property type="entry name" value="low-density lipoprotein receptor-related protein 1B"/>
    <property type="match status" value="1"/>
</dbReference>
<evidence type="ECO:0000256" key="13">
    <source>
        <dbReference type="ARBA" id="ARBA00023157"/>
    </source>
</evidence>
<dbReference type="InterPro" id="IPR000742">
    <property type="entry name" value="EGF"/>
</dbReference>
<name>A0A6P7N3J5_BETSP</name>
<dbReference type="GeneID" id="114859075"/>
<dbReference type="RefSeq" id="XP_029012795.1">
    <property type="nucleotide sequence ID" value="XM_029156962.3"/>
</dbReference>
<dbReference type="InterPro" id="IPR011042">
    <property type="entry name" value="6-blade_b-propeller_TolB-like"/>
</dbReference>
<sequence>MGTWWGLAGLSTCCCLLMLIHCSPQADAAIACSSRQFPCGNGRCITSRWICDGTDDCGDGSDELPSSCETKTCLDSEYNCGLPTNQCVPGTWHCDGKADCLNGADEENCTAKRCASGQFQCANGQCISSSFVCDRDGDCSDGSDEASCPAPTCSPGSFRCNDSVCVPAMWRCDGDEDCADGSDEWPSTCPRAAARPAARCGAREFQCADGQCVHGGWRCDGSPDCQDGSDELGCARPTCRPDQFACRDGTCVPGTKQCDGAYDCADSSDEMGCRVESECEGPSKFKCGSGECISMEKVCDSRKDCFDHSDEPVIECGRNECLTGNGGCSHDCNDLKVGYNCSCPAGYSLQTDKKTCQDIDECAEPDACSQICINRPGSYRCDCESGYELDPATKTCKAASGTAPTLFFTNKHEVRKVAVDRGEYVSVIPQLKHAAALDVDVANGRIFWSDRSMKKIYSSSIDVAGDASRHAVVVGGGVEAPEGLAVDWVHGNIYWTDGGLKTISVATTDGSRRKTLITDNLDKPRGITVDPIHNFVYWTDWGDEAKIEKSGLNGAGRVALVTANIVWPNGITLDVVNQRLYWVDAKMHTLSSVDVNGGERRSIILDSDKLSHPLSLAVFEEKVFWTDSANRAVFSANSLTGGDITELAADLDRPEDIVLYHALKQPAATNWCTERNSVNGGCEFLCLPAPHINEHSARYTCACQDHAAMAADMRKCDPATTPAANATGAVAPPQAPTTQPTTTTTTADKKLMNSSSGPSLQKSDSRVAAVPKEAPSSHPVALYIVLPILLVSLLVFGTVLLWRHWRVKNQNTIHFDNPVYQKTTEDEMHICRDGSDGYVYPQRQMLSMEDMDVA</sequence>
<evidence type="ECO:0000256" key="15">
    <source>
        <dbReference type="ARBA" id="ARBA00023180"/>
    </source>
</evidence>
<dbReference type="InterPro" id="IPR000152">
    <property type="entry name" value="EGF-type_Asp/Asn_hydroxyl_site"/>
</dbReference>
<dbReference type="InParanoid" id="A0A6P7N3J5"/>
<dbReference type="Gene3D" id="4.10.400.10">
    <property type="entry name" value="Low-density Lipoprotein Receptor"/>
    <property type="match status" value="7"/>
</dbReference>
<evidence type="ECO:0000256" key="8">
    <source>
        <dbReference type="ARBA" id="ARBA00022692"/>
    </source>
</evidence>
<dbReference type="InterPro" id="IPR000033">
    <property type="entry name" value="LDLR_classB_rpt"/>
</dbReference>
<keyword evidence="10" id="KW-0677">Repeat</keyword>
<feature type="repeat" description="LDL-receptor class B" evidence="18">
    <location>
        <begin position="578"/>
        <end position="622"/>
    </location>
</feature>
<feature type="compositionally biased region" description="Low complexity" evidence="19">
    <location>
        <begin position="724"/>
        <end position="746"/>
    </location>
</feature>
<dbReference type="PROSITE" id="PS01186">
    <property type="entry name" value="EGF_2"/>
    <property type="match status" value="2"/>
</dbReference>
<dbReference type="GO" id="GO:0005509">
    <property type="term" value="F:calcium ion binding"/>
    <property type="evidence" value="ECO:0007669"/>
    <property type="project" value="InterPro"/>
</dbReference>
<evidence type="ECO:0000256" key="10">
    <source>
        <dbReference type="ARBA" id="ARBA00022737"/>
    </source>
</evidence>
<dbReference type="Pfam" id="PF12662">
    <property type="entry name" value="cEGF"/>
    <property type="match status" value="1"/>
</dbReference>
<keyword evidence="13 16" id="KW-1015">Disulfide bond</keyword>
<dbReference type="FunFam" id="4.10.400.10:FF:000030">
    <property type="entry name" value="Sortilin related receptor 1"/>
    <property type="match status" value="1"/>
</dbReference>
<dbReference type="FunFam" id="2.120.10.30:FF:000241">
    <property type="entry name" value="Low-density lipoprotein receptor-related protein 6"/>
    <property type="match status" value="1"/>
</dbReference>
<keyword evidence="24" id="KW-0449">Lipoprotein</keyword>
<feature type="compositionally biased region" description="Polar residues" evidence="19">
    <location>
        <begin position="752"/>
        <end position="762"/>
    </location>
</feature>
<evidence type="ECO:0000256" key="21">
    <source>
        <dbReference type="SAM" id="SignalP"/>
    </source>
</evidence>
<evidence type="ECO:0000256" key="20">
    <source>
        <dbReference type="SAM" id="Phobius"/>
    </source>
</evidence>
<keyword evidence="8 20" id="KW-0812">Transmembrane</keyword>
<evidence type="ECO:0000256" key="1">
    <source>
        <dbReference type="ARBA" id="ARBA00004251"/>
    </source>
</evidence>
<dbReference type="GO" id="GO:0043235">
    <property type="term" value="C:receptor complex"/>
    <property type="evidence" value="ECO:0007669"/>
    <property type="project" value="TreeGrafter"/>
</dbReference>
<dbReference type="PANTHER" id="PTHR22722:SF15">
    <property type="entry name" value="LOW-DENSITY LIPOPROTEIN RECEPTOR-RELATED"/>
    <property type="match status" value="1"/>
</dbReference>
<reference evidence="24" key="1">
    <citation type="submission" date="2025-08" db="UniProtKB">
        <authorList>
            <consortium name="RefSeq"/>
        </authorList>
    </citation>
    <scope>IDENTIFICATION</scope>
</reference>
<dbReference type="SMART" id="SM00192">
    <property type="entry name" value="LDLa"/>
    <property type="match status" value="7"/>
</dbReference>
<dbReference type="Pfam" id="PF00058">
    <property type="entry name" value="Ldl_recept_b"/>
    <property type="match status" value="5"/>
</dbReference>
<dbReference type="OrthoDB" id="664115at2759"/>
<feature type="region of interest" description="Disordered" evidence="19">
    <location>
        <begin position="724"/>
        <end position="770"/>
    </location>
</feature>
<feature type="disulfide bond" evidence="17">
    <location>
        <begin position="32"/>
        <end position="44"/>
    </location>
</feature>
<keyword evidence="9 21" id="KW-0732">Signal</keyword>
<feature type="disulfide bond" evidence="17">
    <location>
        <begin position="94"/>
        <end position="109"/>
    </location>
</feature>
<keyword evidence="5" id="KW-0964">Secreted</keyword>
<dbReference type="GO" id="GO:0005576">
    <property type="term" value="C:extracellular region"/>
    <property type="evidence" value="ECO:0007669"/>
    <property type="project" value="UniProtKB-SubCell"/>
</dbReference>
<protein>
    <submittedName>
        <fullName evidence="24">Low-density lipoprotein receptor</fullName>
    </submittedName>
</protein>
<evidence type="ECO:0000256" key="11">
    <source>
        <dbReference type="ARBA" id="ARBA00022989"/>
    </source>
</evidence>
<dbReference type="InterPro" id="IPR023415">
    <property type="entry name" value="LDLR_class-A_CS"/>
</dbReference>
<evidence type="ECO:0000256" key="5">
    <source>
        <dbReference type="ARBA" id="ARBA00022525"/>
    </source>
</evidence>
<organism evidence="23 24">
    <name type="scientific">Betta splendens</name>
    <name type="common">Siamese fighting fish</name>
    <dbReference type="NCBI Taxonomy" id="158456"/>
    <lineage>
        <taxon>Eukaryota</taxon>
        <taxon>Metazoa</taxon>
        <taxon>Chordata</taxon>
        <taxon>Craniata</taxon>
        <taxon>Vertebrata</taxon>
        <taxon>Euteleostomi</taxon>
        <taxon>Actinopterygii</taxon>
        <taxon>Neopterygii</taxon>
        <taxon>Teleostei</taxon>
        <taxon>Neoteleostei</taxon>
        <taxon>Acanthomorphata</taxon>
        <taxon>Anabantaria</taxon>
        <taxon>Anabantiformes</taxon>
        <taxon>Anabantoidei</taxon>
        <taxon>Osphronemidae</taxon>
        <taxon>Betta</taxon>
    </lineage>
</organism>
<feature type="disulfide bond" evidence="17">
    <location>
        <begin position="219"/>
        <end position="234"/>
    </location>
</feature>
<dbReference type="InterPro" id="IPR051221">
    <property type="entry name" value="LDLR-related"/>
</dbReference>
<feature type="disulfide bond" evidence="17">
    <location>
        <begin position="200"/>
        <end position="212"/>
    </location>
</feature>
<evidence type="ECO:0000256" key="3">
    <source>
        <dbReference type="ARBA" id="ARBA00009939"/>
    </source>
</evidence>
<evidence type="ECO:0000256" key="16">
    <source>
        <dbReference type="PROSITE-ProRule" id="PRU00076"/>
    </source>
</evidence>
<feature type="disulfide bond" evidence="17">
    <location>
        <begin position="207"/>
        <end position="225"/>
    </location>
</feature>
<dbReference type="PROSITE" id="PS51120">
    <property type="entry name" value="LDLRB"/>
    <property type="match status" value="4"/>
</dbReference>
<dbReference type="FunFam" id="4.10.400.10:FF:000113">
    <property type="entry name" value="Low-density lipoprotein receptor-related protein 8"/>
    <property type="match status" value="2"/>
</dbReference>
<dbReference type="InterPro" id="IPR001881">
    <property type="entry name" value="EGF-like_Ca-bd_dom"/>
</dbReference>
<feature type="disulfide bond" evidence="17">
    <location>
        <begin position="114"/>
        <end position="126"/>
    </location>
</feature>
<feature type="disulfide bond" evidence="17">
    <location>
        <begin position="246"/>
        <end position="264"/>
    </location>
</feature>
<dbReference type="SMART" id="SM00181">
    <property type="entry name" value="EGF"/>
    <property type="match status" value="5"/>
</dbReference>
<dbReference type="InterPro" id="IPR009030">
    <property type="entry name" value="Growth_fac_rcpt_cys_sf"/>
</dbReference>
<dbReference type="PROSITE" id="PS01187">
    <property type="entry name" value="EGF_CA"/>
    <property type="match status" value="1"/>
</dbReference>
<keyword evidence="23" id="KW-1185">Reference proteome</keyword>
<feature type="repeat" description="LDL-receptor class B" evidence="18">
    <location>
        <begin position="491"/>
        <end position="533"/>
    </location>
</feature>
<evidence type="ECO:0000256" key="2">
    <source>
        <dbReference type="ARBA" id="ARBA00004613"/>
    </source>
</evidence>
<feature type="disulfide bond" evidence="17">
    <location>
        <begin position="287"/>
        <end position="305"/>
    </location>
</feature>
<dbReference type="Gene3D" id="2.120.10.30">
    <property type="entry name" value="TolB, C-terminal domain"/>
    <property type="match status" value="1"/>
</dbReference>
<dbReference type="SUPFAM" id="SSF63825">
    <property type="entry name" value="YWTD domain"/>
    <property type="match status" value="1"/>
</dbReference>
<dbReference type="PRINTS" id="PR00261">
    <property type="entry name" value="LDLRECEPTOR"/>
</dbReference>
<evidence type="ECO:0000313" key="23">
    <source>
        <dbReference type="Proteomes" id="UP000515150"/>
    </source>
</evidence>
<comment type="subcellular location">
    <subcellularLocation>
        <location evidence="1">Cell membrane</location>
        <topology evidence="1">Single-pass type I membrane protein</topology>
    </subcellularLocation>
    <subcellularLocation>
        <location evidence="2">Secreted</location>
    </subcellularLocation>
</comment>
<dbReference type="SUPFAM" id="SSF57424">
    <property type="entry name" value="LDL receptor-like module"/>
    <property type="match status" value="5"/>
</dbReference>
<accession>A0A6P7N3J5</accession>
<evidence type="ECO:0000256" key="6">
    <source>
        <dbReference type="ARBA" id="ARBA00022536"/>
    </source>
</evidence>
<dbReference type="CDD" id="cd00054">
    <property type="entry name" value="EGF_CA"/>
    <property type="match status" value="1"/>
</dbReference>
<evidence type="ECO:0000256" key="19">
    <source>
        <dbReference type="SAM" id="MobiDB-lite"/>
    </source>
</evidence>
<dbReference type="SMART" id="SM00135">
    <property type="entry name" value="LY"/>
    <property type="match status" value="5"/>
</dbReference>
<dbReference type="PROSITE" id="PS50026">
    <property type="entry name" value="EGF_3"/>
    <property type="match status" value="1"/>
</dbReference>
<evidence type="ECO:0000259" key="22">
    <source>
        <dbReference type="PROSITE" id="PS50026"/>
    </source>
</evidence>
<feature type="disulfide bond" evidence="16">
    <location>
        <begin position="362"/>
        <end position="372"/>
    </location>
</feature>
<dbReference type="CTD" id="393460"/>
<comment type="caution">
    <text evidence="16">Lacks conserved residue(s) required for the propagation of feature annotation.</text>
</comment>
<dbReference type="PANTHER" id="PTHR22722">
    <property type="entry name" value="LOW-DENSITY LIPOPROTEIN RECEPTOR-RELATED PROTEIN 2-RELATED"/>
    <property type="match status" value="1"/>
</dbReference>
<feature type="chain" id="PRO_5028417261" evidence="21">
    <location>
        <begin position="29"/>
        <end position="854"/>
    </location>
</feature>
<evidence type="ECO:0000313" key="24">
    <source>
        <dbReference type="RefSeq" id="XP_029012795.1"/>
    </source>
</evidence>
<dbReference type="KEGG" id="bspl:114859075"/>
<dbReference type="InterPro" id="IPR036055">
    <property type="entry name" value="LDL_receptor-like_sf"/>
</dbReference>
<keyword evidence="14 24" id="KW-0675">Receptor</keyword>
<comment type="similarity">
    <text evidence="3">Belongs to the LDLR family.</text>
</comment>
<keyword evidence="4" id="KW-1003">Cell membrane</keyword>
<keyword evidence="7" id="KW-0254">Endocytosis</keyword>
<feature type="repeat" description="LDL-receptor class B" evidence="18">
    <location>
        <begin position="534"/>
        <end position="577"/>
    </location>
</feature>
<dbReference type="InterPro" id="IPR026823">
    <property type="entry name" value="cEGF"/>
</dbReference>
<dbReference type="InterPro" id="IPR018097">
    <property type="entry name" value="EGF_Ca-bd_CS"/>
</dbReference>
<dbReference type="GO" id="GO:0006898">
    <property type="term" value="P:receptor-mediated endocytosis"/>
    <property type="evidence" value="ECO:0007669"/>
    <property type="project" value="TreeGrafter"/>
</dbReference>
<dbReference type="Gene3D" id="2.10.25.10">
    <property type="entry name" value="Laminin"/>
    <property type="match status" value="3"/>
</dbReference>
<feature type="disulfide bond" evidence="17">
    <location>
        <begin position="239"/>
        <end position="251"/>
    </location>
</feature>
<dbReference type="Pfam" id="PF14670">
    <property type="entry name" value="FXa_inhibition"/>
    <property type="match status" value="1"/>
</dbReference>
<dbReference type="FunFam" id="2.10.25.10:FF:000009">
    <property type="entry name" value="Low-density lipoprotein receptor isoform 1"/>
    <property type="match status" value="1"/>
</dbReference>
<evidence type="ECO:0000256" key="17">
    <source>
        <dbReference type="PROSITE-ProRule" id="PRU00124"/>
    </source>
</evidence>
<feature type="disulfide bond" evidence="17">
    <location>
        <begin position="160"/>
        <end position="178"/>
    </location>
</feature>
<evidence type="ECO:0000256" key="14">
    <source>
        <dbReference type="ARBA" id="ARBA00023170"/>
    </source>
</evidence>
<feature type="transmembrane region" description="Helical" evidence="20">
    <location>
        <begin position="780"/>
        <end position="802"/>
    </location>
</feature>
<feature type="repeat" description="LDL-receptor class B" evidence="18">
    <location>
        <begin position="444"/>
        <end position="490"/>
    </location>
</feature>
<feature type="disulfide bond" evidence="17">
    <location>
        <begin position="121"/>
        <end position="139"/>
    </location>
</feature>
<dbReference type="InterPro" id="IPR002172">
    <property type="entry name" value="LDrepeatLR_classA_rpt"/>
</dbReference>
<feature type="disulfide bond" evidence="17">
    <location>
        <begin position="39"/>
        <end position="57"/>
    </location>
</feature>
<evidence type="ECO:0000256" key="12">
    <source>
        <dbReference type="ARBA" id="ARBA00023136"/>
    </source>
</evidence>
<feature type="signal peptide" evidence="21">
    <location>
        <begin position="1"/>
        <end position="28"/>
    </location>
</feature>
<dbReference type="GO" id="GO:0042562">
    <property type="term" value="F:hormone binding"/>
    <property type="evidence" value="ECO:0007669"/>
    <property type="project" value="TreeGrafter"/>
</dbReference>
<feature type="domain" description="EGF-like" evidence="22">
    <location>
        <begin position="358"/>
        <end position="397"/>
    </location>
</feature>
<feature type="disulfide bond" evidence="17">
    <location>
        <begin position="133"/>
        <end position="148"/>
    </location>
</feature>
<dbReference type="Proteomes" id="UP000515150">
    <property type="component" value="Chromosome 1"/>
</dbReference>
<dbReference type="PROSITE" id="PS00010">
    <property type="entry name" value="ASX_HYDROXYL"/>
    <property type="match status" value="1"/>
</dbReference>
<evidence type="ECO:0000256" key="9">
    <source>
        <dbReference type="ARBA" id="ARBA00022729"/>
    </source>
</evidence>
<feature type="disulfide bond" evidence="17">
    <location>
        <begin position="153"/>
        <end position="165"/>
    </location>
</feature>
<keyword evidence="12 20" id="KW-0472">Membrane</keyword>
<dbReference type="PROSITE" id="PS50068">
    <property type="entry name" value="LDLRA_2"/>
    <property type="match status" value="7"/>
</dbReference>
<evidence type="ECO:0000256" key="4">
    <source>
        <dbReference type="ARBA" id="ARBA00022475"/>
    </source>
</evidence>
<dbReference type="SMART" id="SM00179">
    <property type="entry name" value="EGF_CA"/>
    <property type="match status" value="2"/>
</dbReference>
<dbReference type="CDD" id="cd00112">
    <property type="entry name" value="LDLa"/>
    <property type="match status" value="7"/>
</dbReference>
<dbReference type="SUPFAM" id="SSF57184">
    <property type="entry name" value="Growth factor receptor domain"/>
    <property type="match status" value="1"/>
</dbReference>
<dbReference type="PROSITE" id="PS01209">
    <property type="entry name" value="LDLRA_1"/>
    <property type="match status" value="4"/>
</dbReference>
<keyword evidence="11 20" id="KW-1133">Transmembrane helix</keyword>